<dbReference type="GO" id="GO:0048038">
    <property type="term" value="F:quinone binding"/>
    <property type="evidence" value="ECO:0007669"/>
    <property type="project" value="TreeGrafter"/>
</dbReference>
<dbReference type="FunFam" id="3.40.50.720:FF:000084">
    <property type="entry name" value="Short-chain dehydrogenase reductase"/>
    <property type="match status" value="1"/>
</dbReference>
<dbReference type="PANTHER" id="PTHR42760:SF121">
    <property type="entry name" value="3-OXOACYL-(ACYL-CARRIER-PROTEIN) REDUCTASE"/>
    <property type="match status" value="1"/>
</dbReference>
<evidence type="ECO:0000313" key="3">
    <source>
        <dbReference type="EMBL" id="KAK7051878.1"/>
    </source>
</evidence>
<accession>A0AAW0DKN4</accession>
<comment type="caution">
    <text evidence="3">The sequence shown here is derived from an EMBL/GenBank/DDBJ whole genome shotgun (WGS) entry which is preliminary data.</text>
</comment>
<evidence type="ECO:0000313" key="4">
    <source>
        <dbReference type="Proteomes" id="UP001362999"/>
    </source>
</evidence>
<keyword evidence="4" id="KW-1185">Reference proteome</keyword>
<reference evidence="3 4" key="1">
    <citation type="journal article" date="2024" name="J Genomics">
        <title>Draft genome sequencing and assembly of Favolaschia claudopus CIRM-BRFM 2984 isolated from oak limbs.</title>
        <authorList>
            <person name="Navarro D."/>
            <person name="Drula E."/>
            <person name="Chaduli D."/>
            <person name="Cazenave R."/>
            <person name="Ahrendt S."/>
            <person name="Wang J."/>
            <person name="Lipzen A."/>
            <person name="Daum C."/>
            <person name="Barry K."/>
            <person name="Grigoriev I.V."/>
            <person name="Favel A."/>
            <person name="Rosso M.N."/>
            <person name="Martin F."/>
        </authorList>
    </citation>
    <scope>NUCLEOTIDE SEQUENCE [LARGE SCALE GENOMIC DNA]</scope>
    <source>
        <strain evidence="3 4">CIRM-BRFM 2984</strain>
    </source>
</reference>
<dbReference type="Proteomes" id="UP001362999">
    <property type="component" value="Unassembled WGS sequence"/>
</dbReference>
<evidence type="ECO:0000256" key="1">
    <source>
        <dbReference type="ARBA" id="ARBA00006484"/>
    </source>
</evidence>
<dbReference type="PRINTS" id="PR00081">
    <property type="entry name" value="GDHRDH"/>
</dbReference>
<name>A0AAW0DKN4_9AGAR</name>
<dbReference type="InterPro" id="IPR036291">
    <property type="entry name" value="NAD(P)-bd_dom_sf"/>
</dbReference>
<proteinExistence type="inferred from homology"/>
<protein>
    <submittedName>
        <fullName evidence="3">Uncharacterized protein</fullName>
    </submittedName>
</protein>
<organism evidence="3 4">
    <name type="scientific">Favolaschia claudopus</name>
    <dbReference type="NCBI Taxonomy" id="2862362"/>
    <lineage>
        <taxon>Eukaryota</taxon>
        <taxon>Fungi</taxon>
        <taxon>Dikarya</taxon>
        <taxon>Basidiomycota</taxon>
        <taxon>Agaricomycotina</taxon>
        <taxon>Agaricomycetes</taxon>
        <taxon>Agaricomycetidae</taxon>
        <taxon>Agaricales</taxon>
        <taxon>Marasmiineae</taxon>
        <taxon>Mycenaceae</taxon>
        <taxon>Favolaschia</taxon>
    </lineage>
</organism>
<dbReference type="PRINTS" id="PR00080">
    <property type="entry name" value="SDRFAMILY"/>
</dbReference>
<dbReference type="AlphaFoldDB" id="A0AAW0DKN4"/>
<gene>
    <name evidence="3" type="ORF">R3P38DRAFT_3305836</name>
</gene>
<sequence length="240" mass="25112">MSKGTVLVTGAARGLGKEIALRLADDGFDVAVNDIASNRDILLKVVEEIKAKNRASSAHVADVSDEGQVKGVFDEVVKTYGGLDVWVNISEMSVDDWDRTMAVNCRGVFLCYKYAGLQMIQQGRGGRIIGACSTSGKRASSPFMAAYAASKFAVRGLTQAAALEFGVHGITVNAYAPGPVQTDLLDYLDASNAEATGNAPGSFTQAATKWGPLGRVGVPADVANLVSFIASKESAFITGV</sequence>
<evidence type="ECO:0000256" key="2">
    <source>
        <dbReference type="RuleBase" id="RU000363"/>
    </source>
</evidence>
<dbReference type="InterPro" id="IPR002347">
    <property type="entry name" value="SDR_fam"/>
</dbReference>
<dbReference type="Pfam" id="PF00106">
    <property type="entry name" value="adh_short"/>
    <property type="match status" value="1"/>
</dbReference>
<dbReference type="SUPFAM" id="SSF51735">
    <property type="entry name" value="NAD(P)-binding Rossmann-fold domains"/>
    <property type="match status" value="1"/>
</dbReference>
<dbReference type="GO" id="GO:0016616">
    <property type="term" value="F:oxidoreductase activity, acting on the CH-OH group of donors, NAD or NADP as acceptor"/>
    <property type="evidence" value="ECO:0007669"/>
    <property type="project" value="TreeGrafter"/>
</dbReference>
<dbReference type="EMBL" id="JAWWNJ010000007">
    <property type="protein sequence ID" value="KAK7051878.1"/>
    <property type="molecule type" value="Genomic_DNA"/>
</dbReference>
<dbReference type="PANTHER" id="PTHR42760">
    <property type="entry name" value="SHORT-CHAIN DEHYDROGENASES/REDUCTASES FAMILY MEMBER"/>
    <property type="match status" value="1"/>
</dbReference>
<dbReference type="Gene3D" id="3.40.50.720">
    <property type="entry name" value="NAD(P)-binding Rossmann-like Domain"/>
    <property type="match status" value="1"/>
</dbReference>
<dbReference type="GO" id="GO:0006633">
    <property type="term" value="P:fatty acid biosynthetic process"/>
    <property type="evidence" value="ECO:0007669"/>
    <property type="project" value="TreeGrafter"/>
</dbReference>
<comment type="similarity">
    <text evidence="1 2">Belongs to the short-chain dehydrogenases/reductases (SDR) family.</text>
</comment>